<keyword evidence="2" id="KW-0106">Calcium</keyword>
<evidence type="ECO:0000256" key="3">
    <source>
        <dbReference type="SAM" id="MobiDB-lite"/>
    </source>
</evidence>
<dbReference type="PANTHER" id="PTHR23248">
    <property type="entry name" value="PHOSPHOLIPID SCRAMBLASE-RELATED"/>
    <property type="match status" value="1"/>
</dbReference>
<comment type="cofactor">
    <cofactor evidence="2">
        <name>Ca(2+)</name>
        <dbReference type="ChEBI" id="CHEBI:29108"/>
    </cofactor>
</comment>
<evidence type="ECO:0000256" key="2">
    <source>
        <dbReference type="RuleBase" id="RU363116"/>
    </source>
</evidence>
<dbReference type="InterPro" id="IPR005552">
    <property type="entry name" value="Scramblase"/>
</dbReference>
<dbReference type="PANTHER" id="PTHR23248:SF9">
    <property type="entry name" value="PHOSPHOLIPID SCRAMBLASE"/>
    <property type="match status" value="1"/>
</dbReference>
<dbReference type="AlphaFoldDB" id="A0AAN7V8L1"/>
<dbReference type="GO" id="GO:0005886">
    <property type="term" value="C:plasma membrane"/>
    <property type="evidence" value="ECO:0007669"/>
    <property type="project" value="TreeGrafter"/>
</dbReference>
<dbReference type="Pfam" id="PF03803">
    <property type="entry name" value="Scramblase"/>
    <property type="match status" value="1"/>
</dbReference>
<dbReference type="GO" id="GO:0017128">
    <property type="term" value="F:phospholipid scramblase activity"/>
    <property type="evidence" value="ECO:0007669"/>
    <property type="project" value="InterPro"/>
</dbReference>
<dbReference type="EMBL" id="JAVRBK010000010">
    <property type="protein sequence ID" value="KAK5638824.1"/>
    <property type="molecule type" value="Genomic_DNA"/>
</dbReference>
<evidence type="ECO:0000313" key="5">
    <source>
        <dbReference type="Proteomes" id="UP001329430"/>
    </source>
</evidence>
<comment type="similarity">
    <text evidence="1 2">Belongs to the phospholipid scramblase family.</text>
</comment>
<evidence type="ECO:0000313" key="4">
    <source>
        <dbReference type="EMBL" id="KAK5638824.1"/>
    </source>
</evidence>
<evidence type="ECO:0000256" key="1">
    <source>
        <dbReference type="ARBA" id="ARBA00005350"/>
    </source>
</evidence>
<protein>
    <recommendedName>
        <fullName evidence="2">Phospholipid scramblase</fullName>
    </recommendedName>
</protein>
<comment type="caution">
    <text evidence="4">The sequence shown here is derived from an EMBL/GenBank/DDBJ whole genome shotgun (WGS) entry which is preliminary data.</text>
</comment>
<reference evidence="4 5" key="1">
    <citation type="journal article" date="2024" name="Insects">
        <title>An Improved Chromosome-Level Genome Assembly of the Firefly Pyrocoelia pectoralis.</title>
        <authorList>
            <person name="Fu X."/>
            <person name="Meyer-Rochow V.B."/>
            <person name="Ballantyne L."/>
            <person name="Zhu X."/>
        </authorList>
    </citation>
    <scope>NUCLEOTIDE SEQUENCE [LARGE SCALE GENOMIC DNA]</scope>
    <source>
        <strain evidence="4">XCY_ONT2</strain>
    </source>
</reference>
<feature type="region of interest" description="Disordered" evidence="3">
    <location>
        <begin position="1"/>
        <end position="22"/>
    </location>
</feature>
<accession>A0AAN7V8L1</accession>
<sequence>MEEYTQNEKREPPPPYSPNAPHEEVHYVPVIGIIEQPETGGSPYKPHTNAIPMSPHFTPIVPVPVMEQPQKGCSSPNSYINSIPMSPQIRAPCPPGLEFLTVLDQLRIAQTEQTLEVFTGGYQTANKYVIKNIMEEIVYYGKEESDYCARNCCGPRRKLQVKIVDPTCRPVISVKRRFACQTCLCPCWLQKIEVSIPPGVAIGYVEQNWNPFYPSFIIKDSTDEPIMSIKGPFSTSSGCCGRDVKFKIMSANGSVKMGKIYRHISGTAQDGVKEVDGVVVIFPMNLEECLKAILLGAAFLIDFMYFESTRNERRVQKASGAPSANYGYKCCSFTVRNGTSCCCCC</sequence>
<gene>
    <name evidence="4" type="ORF">RI129_013119</name>
</gene>
<keyword evidence="2" id="KW-0564">Palmitate</keyword>
<dbReference type="Proteomes" id="UP001329430">
    <property type="component" value="Chromosome 10"/>
</dbReference>
<keyword evidence="5" id="KW-1185">Reference proteome</keyword>
<feature type="compositionally biased region" description="Basic and acidic residues" evidence="3">
    <location>
        <begin position="1"/>
        <end position="12"/>
    </location>
</feature>
<organism evidence="4 5">
    <name type="scientific">Pyrocoelia pectoralis</name>
    <dbReference type="NCBI Taxonomy" id="417401"/>
    <lineage>
        <taxon>Eukaryota</taxon>
        <taxon>Metazoa</taxon>
        <taxon>Ecdysozoa</taxon>
        <taxon>Arthropoda</taxon>
        <taxon>Hexapoda</taxon>
        <taxon>Insecta</taxon>
        <taxon>Pterygota</taxon>
        <taxon>Neoptera</taxon>
        <taxon>Endopterygota</taxon>
        <taxon>Coleoptera</taxon>
        <taxon>Polyphaga</taxon>
        <taxon>Elateriformia</taxon>
        <taxon>Elateroidea</taxon>
        <taxon>Lampyridae</taxon>
        <taxon>Lampyrinae</taxon>
        <taxon>Pyrocoelia</taxon>
    </lineage>
</organism>
<keyword evidence="2" id="KW-0449">Lipoprotein</keyword>
<proteinExistence type="inferred from homology"/>
<name>A0AAN7V8L1_9COLE</name>
<comment type="function">
    <text evidence="2">May mediate accelerated ATP-independent bidirectional transbilayer migration of phospholipids upon binding calcium ions that results in a loss of phospholipid asymmetry in the plasma membrane.</text>
</comment>